<evidence type="ECO:0000256" key="1">
    <source>
        <dbReference type="SAM" id="Phobius"/>
    </source>
</evidence>
<evidence type="ECO:0000313" key="3">
    <source>
        <dbReference type="Proteomes" id="UP000262699"/>
    </source>
</evidence>
<gene>
    <name evidence="2" type="ORF">DEP91_10215</name>
</gene>
<keyword evidence="1" id="KW-0472">Membrane</keyword>
<feature type="transmembrane region" description="Helical" evidence="1">
    <location>
        <begin position="36"/>
        <end position="60"/>
    </location>
</feature>
<name>A0A3D0WEU4_9SPHN</name>
<sequence>MLEIAIFLYGLCAGLVLMIASRNQREARPNPAVVTAMGWGLLSMSSVLALLLATVAMAMAMGAHGPMLEMLAAR</sequence>
<evidence type="ECO:0000313" key="2">
    <source>
        <dbReference type="EMBL" id="HCB76528.1"/>
    </source>
</evidence>
<accession>A0A3D0WEU4</accession>
<dbReference type="AlphaFoldDB" id="A0A3D0WEU4"/>
<dbReference type="EMBL" id="DOYJ01000285">
    <property type="protein sequence ID" value="HCB76528.1"/>
    <property type="molecule type" value="Genomic_DNA"/>
</dbReference>
<keyword evidence="1" id="KW-0812">Transmembrane</keyword>
<dbReference type="Proteomes" id="UP000262699">
    <property type="component" value="Unassembled WGS sequence"/>
</dbReference>
<keyword evidence="1" id="KW-1133">Transmembrane helix</keyword>
<comment type="caution">
    <text evidence="2">The sequence shown here is derived from an EMBL/GenBank/DDBJ whole genome shotgun (WGS) entry which is preliminary data.</text>
</comment>
<protein>
    <submittedName>
        <fullName evidence="2">Uncharacterized protein</fullName>
    </submittedName>
</protein>
<reference evidence="2 3" key="1">
    <citation type="journal article" date="2018" name="Nat. Biotechnol.">
        <title>A standardized bacterial taxonomy based on genome phylogeny substantially revises the tree of life.</title>
        <authorList>
            <person name="Parks D.H."/>
            <person name="Chuvochina M."/>
            <person name="Waite D.W."/>
            <person name="Rinke C."/>
            <person name="Skarshewski A."/>
            <person name="Chaumeil P.A."/>
            <person name="Hugenholtz P."/>
        </authorList>
    </citation>
    <scope>NUCLEOTIDE SEQUENCE [LARGE SCALE GENOMIC DNA]</scope>
    <source>
        <strain evidence="2">UBA9015</strain>
    </source>
</reference>
<organism evidence="2 3">
    <name type="scientific">Sphingomonas bacterium</name>
    <dbReference type="NCBI Taxonomy" id="1895847"/>
    <lineage>
        <taxon>Bacteria</taxon>
        <taxon>Pseudomonadati</taxon>
        <taxon>Pseudomonadota</taxon>
        <taxon>Alphaproteobacteria</taxon>
        <taxon>Sphingomonadales</taxon>
        <taxon>Sphingomonadaceae</taxon>
        <taxon>Sphingomonas</taxon>
    </lineage>
</organism>
<proteinExistence type="predicted"/>